<dbReference type="PANTHER" id="PTHR45991">
    <property type="entry name" value="PACHYTENE CHECKPOINT PROTEIN 2"/>
    <property type="match status" value="1"/>
</dbReference>
<dbReference type="PROSITE" id="PS00674">
    <property type="entry name" value="AAA"/>
    <property type="match status" value="1"/>
</dbReference>
<evidence type="ECO:0000256" key="8">
    <source>
        <dbReference type="SAM" id="MobiDB-lite"/>
    </source>
</evidence>
<name>A0AAV8R4G1_ENSVE</name>
<dbReference type="Pfam" id="PF23563">
    <property type="entry name" value="TRIP13_N"/>
    <property type="match status" value="1"/>
</dbReference>
<evidence type="ECO:0000256" key="6">
    <source>
        <dbReference type="RuleBase" id="RU003651"/>
    </source>
</evidence>
<keyword evidence="5 7" id="KW-0469">Meiosis</keyword>
<dbReference type="InterPro" id="IPR058249">
    <property type="entry name" value="Pch2_C"/>
</dbReference>
<dbReference type="EMBL" id="JAQQAF010000004">
    <property type="protein sequence ID" value="KAJ8493980.1"/>
    <property type="molecule type" value="Genomic_DNA"/>
</dbReference>
<dbReference type="Proteomes" id="UP001222027">
    <property type="component" value="Unassembled WGS sequence"/>
</dbReference>
<feature type="region of interest" description="Disordered" evidence="8">
    <location>
        <begin position="1"/>
        <end position="37"/>
    </location>
</feature>
<evidence type="ECO:0000259" key="9">
    <source>
        <dbReference type="SMART" id="SM00382"/>
    </source>
</evidence>
<dbReference type="PANTHER" id="PTHR45991:SF1">
    <property type="entry name" value="PACHYTENE CHECKPOINT PROTEIN 2 HOMOLOG"/>
    <property type="match status" value="1"/>
</dbReference>
<protein>
    <recommendedName>
        <fullName evidence="2 7">Pachytene checkpoint protein 2 homolog</fullName>
    </recommendedName>
</protein>
<dbReference type="InterPro" id="IPR044539">
    <property type="entry name" value="Pch2-like"/>
</dbReference>
<comment type="function">
    <text evidence="7">Plays a key role in chromosome recombination during meiosis.</text>
</comment>
<sequence>MSSPMEVSLQNGSEVGGLSKPEGVSGRPAPAPPQISAADDKVPVSVEVCLKPSSTARAEDVRAAVERMLEKRSMTYVDGPIPVPADDSFFVENVKRILVCDTDEWVENHKVLLFWQVRPVVHVYQNILLTFCRPTYYSVDKIIRAIIKIDIPFLQLSEEGPGEEPSGDDMLSSFDEWVLPAREFDGLWESLIYESGLKQRLLRYAASALLFTERGVDPWLVSWNRIILLHGPPGTGKTSLCKALAQKLSIRFKSRYSWCQLVEVNAHSLFSKWFSESGKLVAKLFQKIQEMVEEENNLVFVLIDEVESLAAARQAALSGSEPSDSIRVVNALLTQMDKLKSWPNVIILTTSNITTAIDIAFVDRADIKAYVGPPTLEARYEILRSCLQELLRAGIVTYPQDQVHFPLVNYSTLKETLHPSETTELEGPLHLSRLLLEAAKACEGLSGRALRKLPFLAHAALSNPHACDPIRFLYTLTETARREVAELNA</sequence>
<evidence type="ECO:0000256" key="1">
    <source>
        <dbReference type="ARBA" id="ARBA00007271"/>
    </source>
</evidence>
<dbReference type="GO" id="GO:0051598">
    <property type="term" value="P:meiotic recombination checkpoint signaling"/>
    <property type="evidence" value="ECO:0007669"/>
    <property type="project" value="TreeGrafter"/>
</dbReference>
<dbReference type="InterPro" id="IPR003960">
    <property type="entry name" value="ATPase_AAA_CS"/>
</dbReference>
<feature type="compositionally biased region" description="Polar residues" evidence="8">
    <location>
        <begin position="1"/>
        <end position="13"/>
    </location>
</feature>
<reference evidence="10 11" key="1">
    <citation type="submission" date="2022-12" db="EMBL/GenBank/DDBJ databases">
        <title>Chromosome-scale assembly of the Ensete ventricosum genome.</title>
        <authorList>
            <person name="Dussert Y."/>
            <person name="Stocks J."/>
            <person name="Wendawek A."/>
            <person name="Woldeyes F."/>
            <person name="Nichols R.A."/>
            <person name="Borrell J.S."/>
        </authorList>
    </citation>
    <scope>NUCLEOTIDE SEQUENCE [LARGE SCALE GENOMIC DNA]</scope>
    <source>
        <strain evidence="11">cv. Maze</strain>
        <tissue evidence="10">Seeds</tissue>
    </source>
</reference>
<evidence type="ECO:0000256" key="4">
    <source>
        <dbReference type="ARBA" id="ARBA00022840"/>
    </source>
</evidence>
<comment type="caution">
    <text evidence="10">The sequence shown here is derived from an EMBL/GenBank/DDBJ whole genome shotgun (WGS) entry which is preliminary data.</text>
</comment>
<dbReference type="SMART" id="SM00382">
    <property type="entry name" value="AAA"/>
    <property type="match status" value="1"/>
</dbReference>
<feature type="domain" description="AAA+ ATPase" evidence="9">
    <location>
        <begin position="223"/>
        <end position="375"/>
    </location>
</feature>
<dbReference type="CDD" id="cd19508">
    <property type="entry name" value="RecA-like_Pch2-like"/>
    <property type="match status" value="1"/>
</dbReference>
<dbReference type="Pfam" id="PF00004">
    <property type="entry name" value="AAA"/>
    <property type="match status" value="1"/>
</dbReference>
<accession>A0AAV8R4G1</accession>
<evidence type="ECO:0000256" key="5">
    <source>
        <dbReference type="ARBA" id="ARBA00023254"/>
    </source>
</evidence>
<evidence type="ECO:0000256" key="7">
    <source>
        <dbReference type="RuleBase" id="RU369050"/>
    </source>
</evidence>
<comment type="subcellular location">
    <subcellularLocation>
        <location evidence="7">Nucleus</location>
    </subcellularLocation>
</comment>
<dbReference type="GO" id="GO:0005634">
    <property type="term" value="C:nucleus"/>
    <property type="evidence" value="ECO:0007669"/>
    <property type="project" value="UniProtKB-SubCell"/>
</dbReference>
<dbReference type="AlphaFoldDB" id="A0AAV8R4G1"/>
<evidence type="ECO:0000313" key="11">
    <source>
        <dbReference type="Proteomes" id="UP001222027"/>
    </source>
</evidence>
<dbReference type="GO" id="GO:0007131">
    <property type="term" value="P:reciprocal meiotic recombination"/>
    <property type="evidence" value="ECO:0007669"/>
    <property type="project" value="UniProtKB-UniRule"/>
</dbReference>
<dbReference type="Gene3D" id="3.40.50.300">
    <property type="entry name" value="P-loop containing nucleotide triphosphate hydrolases"/>
    <property type="match status" value="1"/>
</dbReference>
<evidence type="ECO:0000313" key="10">
    <source>
        <dbReference type="EMBL" id="KAJ8493980.1"/>
    </source>
</evidence>
<dbReference type="InterPro" id="IPR003593">
    <property type="entry name" value="AAA+_ATPase"/>
</dbReference>
<keyword evidence="11" id="KW-1185">Reference proteome</keyword>
<dbReference type="GO" id="GO:0005524">
    <property type="term" value="F:ATP binding"/>
    <property type="evidence" value="ECO:0007669"/>
    <property type="project" value="UniProtKB-KW"/>
</dbReference>
<dbReference type="InterPro" id="IPR003959">
    <property type="entry name" value="ATPase_AAA_core"/>
</dbReference>
<proteinExistence type="inferred from homology"/>
<dbReference type="FunFam" id="3.40.50.300:FF:000680">
    <property type="entry name" value="pachytene checkpoint protein 2 homolog"/>
    <property type="match status" value="1"/>
</dbReference>
<keyword evidence="4 6" id="KW-0067">ATP-binding</keyword>
<keyword evidence="3 6" id="KW-0547">Nucleotide-binding</keyword>
<keyword evidence="7" id="KW-0539">Nucleus</keyword>
<gene>
    <name evidence="10" type="ORF">OPV22_015701</name>
</gene>
<dbReference type="InterPro" id="IPR027417">
    <property type="entry name" value="P-loop_NTPase"/>
</dbReference>
<dbReference type="GO" id="GO:0016887">
    <property type="term" value="F:ATP hydrolysis activity"/>
    <property type="evidence" value="ECO:0007669"/>
    <property type="project" value="InterPro"/>
</dbReference>
<evidence type="ECO:0000256" key="3">
    <source>
        <dbReference type="ARBA" id="ARBA00022741"/>
    </source>
</evidence>
<comment type="similarity">
    <text evidence="1 7">Belongs to the AAA ATPase family. PCH2 subfamily.</text>
</comment>
<organism evidence="10 11">
    <name type="scientific">Ensete ventricosum</name>
    <name type="common">Abyssinian banana</name>
    <name type="synonym">Musa ensete</name>
    <dbReference type="NCBI Taxonomy" id="4639"/>
    <lineage>
        <taxon>Eukaryota</taxon>
        <taxon>Viridiplantae</taxon>
        <taxon>Streptophyta</taxon>
        <taxon>Embryophyta</taxon>
        <taxon>Tracheophyta</taxon>
        <taxon>Spermatophyta</taxon>
        <taxon>Magnoliopsida</taxon>
        <taxon>Liliopsida</taxon>
        <taxon>Zingiberales</taxon>
        <taxon>Musaceae</taxon>
        <taxon>Ensete</taxon>
    </lineage>
</organism>
<dbReference type="InterPro" id="IPR001270">
    <property type="entry name" value="ClpA/B"/>
</dbReference>
<dbReference type="Pfam" id="PF23242">
    <property type="entry name" value="AAA_lid_TRIP13_C"/>
    <property type="match status" value="1"/>
</dbReference>
<evidence type="ECO:0000256" key="2">
    <source>
        <dbReference type="ARBA" id="ARBA00022364"/>
    </source>
</evidence>
<dbReference type="SUPFAM" id="SSF52540">
    <property type="entry name" value="P-loop containing nucleoside triphosphate hydrolases"/>
    <property type="match status" value="1"/>
</dbReference>
<dbReference type="PRINTS" id="PR00300">
    <property type="entry name" value="CLPPROTEASEA"/>
</dbReference>
<dbReference type="GO" id="GO:0005694">
    <property type="term" value="C:chromosome"/>
    <property type="evidence" value="ECO:0007669"/>
    <property type="project" value="TreeGrafter"/>
</dbReference>